<organism evidence="11 12">
    <name type="scientific">Ruicaihuangia caeni</name>
    <dbReference type="NCBI Taxonomy" id="3042517"/>
    <lineage>
        <taxon>Bacteria</taxon>
        <taxon>Bacillati</taxon>
        <taxon>Actinomycetota</taxon>
        <taxon>Actinomycetes</taxon>
        <taxon>Micrococcales</taxon>
        <taxon>Microbacteriaceae</taxon>
        <taxon>Ruicaihuangia</taxon>
    </lineage>
</organism>
<keyword evidence="12" id="KW-1185">Reference proteome</keyword>
<evidence type="ECO:0000256" key="5">
    <source>
        <dbReference type="ARBA" id="ARBA00022692"/>
    </source>
</evidence>
<evidence type="ECO:0000256" key="7">
    <source>
        <dbReference type="ARBA" id="ARBA00023136"/>
    </source>
</evidence>
<dbReference type="EMBL" id="JASATX010000004">
    <property type="protein sequence ID" value="MDI2099470.1"/>
    <property type="molecule type" value="Genomic_DNA"/>
</dbReference>
<evidence type="ECO:0000256" key="8">
    <source>
        <dbReference type="ARBA" id="ARBA00038436"/>
    </source>
</evidence>
<dbReference type="InterPro" id="IPR055348">
    <property type="entry name" value="DctQ"/>
</dbReference>
<dbReference type="GO" id="GO:0022857">
    <property type="term" value="F:transmembrane transporter activity"/>
    <property type="evidence" value="ECO:0007669"/>
    <property type="project" value="TreeGrafter"/>
</dbReference>
<comment type="caution">
    <text evidence="11">The sequence shown here is derived from an EMBL/GenBank/DDBJ whole genome shotgun (WGS) entry which is preliminary data.</text>
</comment>
<gene>
    <name evidence="11" type="ORF">QF206_10895</name>
</gene>
<dbReference type="PANTHER" id="PTHR35011:SF10">
    <property type="entry name" value="TRAP TRANSPORTER SMALL PERMEASE PROTEIN"/>
    <property type="match status" value="1"/>
</dbReference>
<evidence type="ECO:0000256" key="9">
    <source>
        <dbReference type="SAM" id="Phobius"/>
    </source>
</evidence>
<evidence type="ECO:0000256" key="6">
    <source>
        <dbReference type="ARBA" id="ARBA00022989"/>
    </source>
</evidence>
<keyword evidence="6 9" id="KW-1133">Transmembrane helix</keyword>
<keyword evidence="5 9" id="KW-0812">Transmembrane</keyword>
<evidence type="ECO:0000256" key="2">
    <source>
        <dbReference type="ARBA" id="ARBA00022448"/>
    </source>
</evidence>
<dbReference type="RefSeq" id="WP_281489253.1">
    <property type="nucleotide sequence ID" value="NZ_JASATX010000004.1"/>
</dbReference>
<dbReference type="AlphaFoldDB" id="A0AAW6T6L6"/>
<keyword evidence="7 9" id="KW-0472">Membrane</keyword>
<evidence type="ECO:0000259" key="10">
    <source>
        <dbReference type="Pfam" id="PF04290"/>
    </source>
</evidence>
<evidence type="ECO:0000256" key="3">
    <source>
        <dbReference type="ARBA" id="ARBA00022475"/>
    </source>
</evidence>
<keyword evidence="4" id="KW-0997">Cell inner membrane</keyword>
<sequence length="179" mass="18719">MKILDTISSKVSGAAAVLATVCTLLLALAITADVLARFLTGRSLVGMVELSETLLVSMVFLGLAYCGYLGAHISMNLVTAALPGRAAAVARTIAYALVTALLVWMLWATAGRALDSFFSGEFKFGLAQWPLWPARTAIAVGILITIPVFLLTLWGNVLAIFGKQAAVAPPAEDPTKVAA</sequence>
<feature type="transmembrane region" description="Helical" evidence="9">
    <location>
        <begin position="134"/>
        <end position="154"/>
    </location>
</feature>
<feature type="transmembrane region" description="Helical" evidence="9">
    <location>
        <begin position="53"/>
        <end position="71"/>
    </location>
</feature>
<evidence type="ECO:0000313" key="12">
    <source>
        <dbReference type="Proteomes" id="UP001321506"/>
    </source>
</evidence>
<dbReference type="GO" id="GO:0015740">
    <property type="term" value="P:C4-dicarboxylate transport"/>
    <property type="evidence" value="ECO:0007669"/>
    <property type="project" value="TreeGrafter"/>
</dbReference>
<protein>
    <submittedName>
        <fullName evidence="11">TRAP transporter small permease</fullName>
    </submittedName>
</protein>
<dbReference type="Proteomes" id="UP001321506">
    <property type="component" value="Unassembled WGS sequence"/>
</dbReference>
<feature type="transmembrane region" description="Helical" evidence="9">
    <location>
        <begin position="92"/>
        <end position="114"/>
    </location>
</feature>
<keyword evidence="3" id="KW-1003">Cell membrane</keyword>
<dbReference type="PANTHER" id="PTHR35011">
    <property type="entry name" value="2,3-DIKETO-L-GULONATE TRAP TRANSPORTER SMALL PERMEASE PROTEIN YIAM"/>
    <property type="match status" value="1"/>
</dbReference>
<feature type="domain" description="Tripartite ATP-independent periplasmic transporters DctQ component" evidence="10">
    <location>
        <begin position="26"/>
        <end position="155"/>
    </location>
</feature>
<accession>A0AAW6T6L6</accession>
<dbReference type="InterPro" id="IPR007387">
    <property type="entry name" value="TRAP_DctQ"/>
</dbReference>
<comment type="similarity">
    <text evidence="8">Belongs to the TRAP transporter small permease family.</text>
</comment>
<evidence type="ECO:0000313" key="11">
    <source>
        <dbReference type="EMBL" id="MDI2099470.1"/>
    </source>
</evidence>
<evidence type="ECO:0000256" key="4">
    <source>
        <dbReference type="ARBA" id="ARBA00022519"/>
    </source>
</evidence>
<dbReference type="Pfam" id="PF04290">
    <property type="entry name" value="DctQ"/>
    <property type="match status" value="1"/>
</dbReference>
<name>A0AAW6T6L6_9MICO</name>
<dbReference type="GO" id="GO:0005886">
    <property type="term" value="C:plasma membrane"/>
    <property type="evidence" value="ECO:0007669"/>
    <property type="project" value="UniProtKB-SubCell"/>
</dbReference>
<reference evidence="11 12" key="1">
    <citation type="submission" date="2023-04" db="EMBL/GenBank/DDBJ databases">
        <title>Klugiella caeni sp. nov. isolated from the sludge of biochemical tank.</title>
        <authorList>
            <person name="Geng K."/>
        </authorList>
    </citation>
    <scope>NUCLEOTIDE SEQUENCE [LARGE SCALE GENOMIC DNA]</scope>
    <source>
        <strain evidence="11 12">YN-L-19</strain>
    </source>
</reference>
<evidence type="ECO:0000256" key="1">
    <source>
        <dbReference type="ARBA" id="ARBA00004429"/>
    </source>
</evidence>
<proteinExistence type="inferred from homology"/>
<keyword evidence="2" id="KW-0813">Transport</keyword>
<comment type="subcellular location">
    <subcellularLocation>
        <location evidence="1">Cell inner membrane</location>
        <topology evidence="1">Multi-pass membrane protein</topology>
    </subcellularLocation>
</comment>